<accession>A0A1M4YTM8</accession>
<dbReference type="Pfam" id="PF01558">
    <property type="entry name" value="POR"/>
    <property type="match status" value="1"/>
</dbReference>
<proteinExistence type="predicted"/>
<evidence type="ECO:0000313" key="4">
    <source>
        <dbReference type="Proteomes" id="UP000184245"/>
    </source>
</evidence>
<dbReference type="InterPro" id="IPR019752">
    <property type="entry name" value="Pyrv/ketoisovalerate_OxRed_cat"/>
</dbReference>
<gene>
    <name evidence="3" type="ORF">SAMN02745158_02508</name>
</gene>
<dbReference type="STRING" id="1122155.SAMN02745158_02508"/>
<keyword evidence="1" id="KW-0560">Oxidoreductase</keyword>
<keyword evidence="4" id="KW-1185">Reference proteome</keyword>
<dbReference type="OrthoDB" id="9789125at2"/>
<dbReference type="InterPro" id="IPR052554">
    <property type="entry name" value="2-oxoglutarate_synth_KorC"/>
</dbReference>
<dbReference type="RefSeq" id="WP_072852237.1">
    <property type="nucleotide sequence ID" value="NZ_FQVI01000012.1"/>
</dbReference>
<evidence type="ECO:0000256" key="1">
    <source>
        <dbReference type="ARBA" id="ARBA00023002"/>
    </source>
</evidence>
<evidence type="ECO:0000259" key="2">
    <source>
        <dbReference type="Pfam" id="PF01558"/>
    </source>
</evidence>
<reference evidence="3 4" key="1">
    <citation type="submission" date="2016-11" db="EMBL/GenBank/DDBJ databases">
        <authorList>
            <person name="Jaros S."/>
            <person name="Januszkiewicz K."/>
            <person name="Wedrychowicz H."/>
        </authorList>
    </citation>
    <scope>NUCLEOTIDE SEQUENCE [LARGE SCALE GENOMIC DNA]</scope>
    <source>
        <strain evidence="3 4">DSM 17459</strain>
    </source>
</reference>
<dbReference type="EMBL" id="FQVI01000012">
    <property type="protein sequence ID" value="SHF09131.1"/>
    <property type="molecule type" value="Genomic_DNA"/>
</dbReference>
<dbReference type="SUPFAM" id="SSF53323">
    <property type="entry name" value="Pyruvate-ferredoxin oxidoreductase, PFOR, domain III"/>
    <property type="match status" value="1"/>
</dbReference>
<dbReference type="PANTHER" id="PTHR42730:SF1">
    <property type="entry name" value="2-OXOGLUTARATE SYNTHASE SUBUNIT KORC"/>
    <property type="match status" value="1"/>
</dbReference>
<dbReference type="Gene3D" id="3.40.920.10">
    <property type="entry name" value="Pyruvate-ferredoxin oxidoreductase, PFOR, domain III"/>
    <property type="match status" value="1"/>
</dbReference>
<organism evidence="3 4">
    <name type="scientific">Lactonifactor longoviformis DSM 17459</name>
    <dbReference type="NCBI Taxonomy" id="1122155"/>
    <lineage>
        <taxon>Bacteria</taxon>
        <taxon>Bacillati</taxon>
        <taxon>Bacillota</taxon>
        <taxon>Clostridia</taxon>
        <taxon>Eubacteriales</taxon>
        <taxon>Clostridiaceae</taxon>
        <taxon>Lactonifactor</taxon>
    </lineage>
</organism>
<dbReference type="AlphaFoldDB" id="A0A1M4YTM8"/>
<feature type="domain" description="Pyruvate/ketoisovalerate oxidoreductase catalytic" evidence="2">
    <location>
        <begin position="10"/>
        <end position="173"/>
    </location>
</feature>
<dbReference type="PANTHER" id="PTHR42730">
    <property type="entry name" value="2-OXOGLUTARATE SYNTHASE SUBUNIT KORC"/>
    <property type="match status" value="1"/>
</dbReference>
<dbReference type="GO" id="GO:0016903">
    <property type="term" value="F:oxidoreductase activity, acting on the aldehyde or oxo group of donors"/>
    <property type="evidence" value="ECO:0007669"/>
    <property type="project" value="InterPro"/>
</dbReference>
<protein>
    <submittedName>
        <fullName evidence="3">2-oxoglutarate ferredoxin oxidoreductase subunit gamma</fullName>
    </submittedName>
</protein>
<dbReference type="Proteomes" id="UP000184245">
    <property type="component" value="Unassembled WGS sequence"/>
</dbReference>
<evidence type="ECO:0000313" key="3">
    <source>
        <dbReference type="EMBL" id="SHF09131.1"/>
    </source>
</evidence>
<sequence length="183" mass="19599">MHEILFAGFGGQGVLAAGVILANAALRADLNTTWLPAYGGTMRGGTANCSVKIAEEEIASPYIDEPDILVVFNEPSLKKFESQVKPGGTIFVNSSLIHREVERDDVTVVKSPVTELAAGLGNARAANVFMTGVLLSRIPLVSAEAACLSLEEYFKPKGEKMIAFNKKALLEGYKQKEKGEVDV</sequence>
<name>A0A1M4YTM8_9CLOT</name>
<dbReference type="InterPro" id="IPR002869">
    <property type="entry name" value="Pyrv_flavodox_OxRed_cen"/>
</dbReference>